<sequence length="78" mass="8845">MGEGRYLMKGLIFKCATFRIRFRGGRGAGVLFIEHFLPEFEQVVDRIDVEARLSFSALADLAEIQEGTGVHLISFPWK</sequence>
<proteinExistence type="predicted"/>
<dbReference type="Proteomes" id="UP000827092">
    <property type="component" value="Unassembled WGS sequence"/>
</dbReference>
<keyword evidence="2" id="KW-1185">Reference proteome</keyword>
<dbReference type="EMBL" id="JAFNEN010000377">
    <property type="protein sequence ID" value="KAG8184317.1"/>
    <property type="molecule type" value="Genomic_DNA"/>
</dbReference>
<protein>
    <submittedName>
        <fullName evidence="1">Uncharacterized protein</fullName>
    </submittedName>
</protein>
<evidence type="ECO:0000313" key="1">
    <source>
        <dbReference type="EMBL" id="KAG8184317.1"/>
    </source>
</evidence>
<name>A0AAV6UJA3_9ARAC</name>
<dbReference type="AlphaFoldDB" id="A0AAV6UJA3"/>
<reference evidence="1 2" key="1">
    <citation type="journal article" date="2022" name="Nat. Ecol. Evol.">
        <title>A masculinizing supergene underlies an exaggerated male reproductive morph in a spider.</title>
        <authorList>
            <person name="Hendrickx F."/>
            <person name="De Corte Z."/>
            <person name="Sonet G."/>
            <person name="Van Belleghem S.M."/>
            <person name="Kostlbacher S."/>
            <person name="Vangestel C."/>
        </authorList>
    </citation>
    <scope>NUCLEOTIDE SEQUENCE [LARGE SCALE GENOMIC DNA]</scope>
    <source>
        <strain evidence="1">W744_W776</strain>
    </source>
</reference>
<evidence type="ECO:0000313" key="2">
    <source>
        <dbReference type="Proteomes" id="UP000827092"/>
    </source>
</evidence>
<comment type="caution">
    <text evidence="1">The sequence shown here is derived from an EMBL/GenBank/DDBJ whole genome shotgun (WGS) entry which is preliminary data.</text>
</comment>
<gene>
    <name evidence="1" type="ORF">JTE90_018723</name>
</gene>
<accession>A0AAV6UJA3</accession>
<organism evidence="1 2">
    <name type="scientific">Oedothorax gibbosus</name>
    <dbReference type="NCBI Taxonomy" id="931172"/>
    <lineage>
        <taxon>Eukaryota</taxon>
        <taxon>Metazoa</taxon>
        <taxon>Ecdysozoa</taxon>
        <taxon>Arthropoda</taxon>
        <taxon>Chelicerata</taxon>
        <taxon>Arachnida</taxon>
        <taxon>Araneae</taxon>
        <taxon>Araneomorphae</taxon>
        <taxon>Entelegynae</taxon>
        <taxon>Araneoidea</taxon>
        <taxon>Linyphiidae</taxon>
        <taxon>Erigoninae</taxon>
        <taxon>Oedothorax</taxon>
    </lineage>
</organism>